<dbReference type="FunFam" id="3.80.10.10:FF:000269">
    <property type="entry name" value="Piriformospora indica-insensitive protein 2"/>
    <property type="match status" value="1"/>
</dbReference>
<evidence type="ECO:0008006" key="10">
    <source>
        <dbReference type="Google" id="ProtNLM"/>
    </source>
</evidence>
<dbReference type="InterPro" id="IPR032675">
    <property type="entry name" value="LRR_dom_sf"/>
</dbReference>
<evidence type="ECO:0000313" key="9">
    <source>
        <dbReference type="Proteomes" id="UP000607653"/>
    </source>
</evidence>
<dbReference type="Pfam" id="PF13855">
    <property type="entry name" value="LRR_8"/>
    <property type="match status" value="1"/>
</dbReference>
<keyword evidence="4 7" id="KW-0732">Signal</keyword>
<evidence type="ECO:0000256" key="3">
    <source>
        <dbReference type="ARBA" id="ARBA00022614"/>
    </source>
</evidence>
<dbReference type="PANTHER" id="PTHR48004">
    <property type="entry name" value="OS01G0149700 PROTEIN"/>
    <property type="match status" value="1"/>
</dbReference>
<dbReference type="SUPFAM" id="SSF52058">
    <property type="entry name" value="L domain-like"/>
    <property type="match status" value="1"/>
</dbReference>
<dbReference type="Gene3D" id="3.80.10.10">
    <property type="entry name" value="Ribonuclease Inhibitor"/>
    <property type="match status" value="3"/>
</dbReference>
<keyword evidence="5" id="KW-0677">Repeat</keyword>
<evidence type="ECO:0000256" key="6">
    <source>
        <dbReference type="ARBA" id="ARBA00023136"/>
    </source>
</evidence>
<dbReference type="GO" id="GO:0005886">
    <property type="term" value="C:plasma membrane"/>
    <property type="evidence" value="ECO:0007669"/>
    <property type="project" value="UniProtKB-SubCell"/>
</dbReference>
<dbReference type="Pfam" id="PF00560">
    <property type="entry name" value="LRR_1"/>
    <property type="match status" value="2"/>
</dbReference>
<dbReference type="PANTHER" id="PTHR48004:SF55">
    <property type="entry name" value="LEUCINE-RICH REPEAT (LRR) FAMILY PROTEIN-RELATED"/>
    <property type="match status" value="1"/>
</dbReference>
<keyword evidence="3" id="KW-0433">Leucine-rich repeat</keyword>
<keyword evidence="2" id="KW-1003">Cell membrane</keyword>
<dbReference type="EMBL" id="DUZY01000003">
    <property type="protein sequence ID" value="DAD31652.1"/>
    <property type="molecule type" value="Genomic_DNA"/>
</dbReference>
<keyword evidence="9" id="KW-1185">Reference proteome</keyword>
<feature type="chain" id="PRO_5032683595" description="Piriformospora indica-insensitive protein 2-like" evidence="7">
    <location>
        <begin position="30"/>
        <end position="491"/>
    </location>
</feature>
<accession>A0A822YGT8</accession>
<sequence>MKRFVVNIEAILLLVLLLLDMSYTYVADASRAPMEKREKEALYSAIQGFVGRWWNGSELYPDPCGWTPIQGVSCDFIDGFWYVTDLIIGTVRDNSFPCTRNVEFRHHLFELKHLKTLSFFNCFVSPAQRAISIPTQNWEKLAGSLESLEFRSNLGLIGQIPTIFSSLTKLQSLVLLENGLTGELPMGLGNLVGLRRLVVARNRFSGRIPASLGRLAQLLIFDLSRNSLSGSLPLTFGGLTSLLKLDLSNNLLEGKLPNELKNLKNLTLLDLRNNRFSGGLTQSLQEMVSLEEMVLSNNPIGGDLMSFEWEKMQSLIVLDLSNMGLTGEIPDTMAELKRLRFLGLNDNDLSSHVPPKLSAMPCLNTLNLYRNDLTGELQFSEWFYGKMGRRFAAWSNPNLCYPVKLMSTGRVPFGVKPCHQEAAISEADFKTKLGDENLNKDSHLVASLGFSSGANCGFWWGFIVKEIVIVFLLFDTFLWNYLGLIASLEFS</sequence>
<dbReference type="GO" id="GO:0051707">
    <property type="term" value="P:response to other organism"/>
    <property type="evidence" value="ECO:0007669"/>
    <property type="project" value="UniProtKB-ARBA"/>
</dbReference>
<organism evidence="8 9">
    <name type="scientific">Nelumbo nucifera</name>
    <name type="common">Sacred lotus</name>
    <dbReference type="NCBI Taxonomy" id="4432"/>
    <lineage>
        <taxon>Eukaryota</taxon>
        <taxon>Viridiplantae</taxon>
        <taxon>Streptophyta</taxon>
        <taxon>Embryophyta</taxon>
        <taxon>Tracheophyta</taxon>
        <taxon>Spermatophyta</taxon>
        <taxon>Magnoliopsida</taxon>
        <taxon>Proteales</taxon>
        <taxon>Nelumbonaceae</taxon>
        <taxon>Nelumbo</taxon>
    </lineage>
</organism>
<reference evidence="8 9" key="1">
    <citation type="journal article" date="2020" name="Mol. Biol. Evol.">
        <title>Distinct Expression and Methylation Patterns for Genes with Different Fates following a Single Whole-Genome Duplication in Flowering Plants.</title>
        <authorList>
            <person name="Shi T."/>
            <person name="Rahmani R.S."/>
            <person name="Gugger P.F."/>
            <person name="Wang M."/>
            <person name="Li H."/>
            <person name="Zhang Y."/>
            <person name="Li Z."/>
            <person name="Wang Q."/>
            <person name="Van de Peer Y."/>
            <person name="Marchal K."/>
            <person name="Chen J."/>
        </authorList>
    </citation>
    <scope>NUCLEOTIDE SEQUENCE [LARGE SCALE GENOMIC DNA]</scope>
    <source>
        <tissue evidence="8">Leaf</tissue>
    </source>
</reference>
<comment type="caution">
    <text evidence="8">The sequence shown here is derived from an EMBL/GenBank/DDBJ whole genome shotgun (WGS) entry which is preliminary data.</text>
</comment>
<dbReference type="FunFam" id="3.80.10.10:FF:000299">
    <property type="entry name" value="Piriformospora indica-insensitive protein 2"/>
    <property type="match status" value="1"/>
</dbReference>
<dbReference type="InterPro" id="IPR001611">
    <property type="entry name" value="Leu-rich_rpt"/>
</dbReference>
<evidence type="ECO:0000256" key="1">
    <source>
        <dbReference type="ARBA" id="ARBA00004236"/>
    </source>
</evidence>
<feature type="signal peptide" evidence="7">
    <location>
        <begin position="1"/>
        <end position="29"/>
    </location>
</feature>
<dbReference type="InterPro" id="IPR052941">
    <property type="entry name" value="StomDev_PlantInt_Reg"/>
</dbReference>
<dbReference type="Proteomes" id="UP000607653">
    <property type="component" value="Unassembled WGS sequence"/>
</dbReference>
<gene>
    <name evidence="8" type="ORF">HUJ06_010503</name>
</gene>
<evidence type="ECO:0000256" key="5">
    <source>
        <dbReference type="ARBA" id="ARBA00022737"/>
    </source>
</evidence>
<protein>
    <recommendedName>
        <fullName evidence="10">Piriformospora indica-insensitive protein 2-like</fullName>
    </recommendedName>
</protein>
<keyword evidence="6" id="KW-0472">Membrane</keyword>
<evidence type="ECO:0000313" key="8">
    <source>
        <dbReference type="EMBL" id="DAD31652.1"/>
    </source>
</evidence>
<dbReference type="AlphaFoldDB" id="A0A822YGT8"/>
<evidence type="ECO:0000256" key="2">
    <source>
        <dbReference type="ARBA" id="ARBA00022475"/>
    </source>
</evidence>
<name>A0A822YGT8_NELNU</name>
<evidence type="ECO:0000256" key="7">
    <source>
        <dbReference type="SAM" id="SignalP"/>
    </source>
</evidence>
<evidence type="ECO:0000256" key="4">
    <source>
        <dbReference type="ARBA" id="ARBA00022729"/>
    </source>
</evidence>
<comment type="subcellular location">
    <subcellularLocation>
        <location evidence="1">Cell membrane</location>
    </subcellularLocation>
</comment>
<proteinExistence type="predicted"/>